<sequence length="396" mass="45082">MRLPLLLISLIVIFNIAIDLYIWHTIKRTCRHCKSISRIYAISSIILTIFIITAIALPRKSGSDTVLVSVMWMIYSYFSIYIPKLLYCIILWMSIPFKKYVTRQKANLIGIIVAFFAFTIMWWGAAINRLNIKVANIDVISSTVPEAFDGYRILQFSDFHVGTYGSDTSYVHKVVECINDLKPDLVVFTGDIVNRRTTELMPFISILSKIKAQDGVISILGNHDYGDYCSWPDNNAKDKNLLKMDSLQRAMGWMLLRNQSSVITRGTDSIKVIGVENWGEPPFKKYGDLQKAYPHPDDSNFKILLTHNPEHWRREIAPDDSMKIALTMSGHTHAMQIQAGHWSPSAWRYSTWGGLYKTKNNNDKQLYVNIGLGTVGVPARIGATPELTLLTLRKQK</sequence>
<name>A0AC61S7I3_9BACT</name>
<gene>
    <name evidence="1" type="ORF">E5990_02605</name>
</gene>
<proteinExistence type="predicted"/>
<comment type="caution">
    <text evidence="1">The sequence shown here is derived from an EMBL/GenBank/DDBJ whole genome shotgun (WGS) entry which is preliminary data.</text>
</comment>
<protein>
    <submittedName>
        <fullName evidence="1">Metallophosphoesterase</fullName>
    </submittedName>
</protein>
<evidence type="ECO:0000313" key="1">
    <source>
        <dbReference type="EMBL" id="THG54528.1"/>
    </source>
</evidence>
<reference evidence="1" key="1">
    <citation type="submission" date="2019-04" db="EMBL/GenBank/DDBJ databases">
        <title>Microbes associate with the intestines of laboratory mice.</title>
        <authorList>
            <person name="Navarre W."/>
            <person name="Wong E."/>
            <person name="Huang K.C."/>
            <person name="Tropini C."/>
            <person name="Ng K."/>
            <person name="Yu B."/>
        </authorList>
    </citation>
    <scope>NUCLEOTIDE SEQUENCE</scope>
    <source>
        <strain evidence="1">NM86_A22</strain>
    </source>
</reference>
<accession>A0AC61S7I3</accession>
<dbReference type="EMBL" id="SSTG01000016">
    <property type="protein sequence ID" value="THG54528.1"/>
    <property type="molecule type" value="Genomic_DNA"/>
</dbReference>
<organism evidence="1 2">
    <name type="scientific">Muribaculum caecicola</name>
    <dbReference type="NCBI Taxonomy" id="3038144"/>
    <lineage>
        <taxon>Bacteria</taxon>
        <taxon>Pseudomonadati</taxon>
        <taxon>Bacteroidota</taxon>
        <taxon>Bacteroidia</taxon>
        <taxon>Bacteroidales</taxon>
        <taxon>Muribaculaceae</taxon>
        <taxon>Muribaculum</taxon>
    </lineage>
</organism>
<dbReference type="Proteomes" id="UP000305401">
    <property type="component" value="Unassembled WGS sequence"/>
</dbReference>
<keyword evidence="2" id="KW-1185">Reference proteome</keyword>
<evidence type="ECO:0000313" key="2">
    <source>
        <dbReference type="Proteomes" id="UP000305401"/>
    </source>
</evidence>